<dbReference type="PANTHER" id="PTHR48081:SF6">
    <property type="entry name" value="PEPTIDASE S9 PROLYL OLIGOPEPTIDASE CATALYTIC DOMAIN-CONTAINING PROTEIN"/>
    <property type="match status" value="1"/>
</dbReference>
<sequence>MTNAIVAALLIASGGVLAQTPAPKVEVIPAPAESNAVPLYGDATPGSASGENWSYFDDKHYVVRNVTRPTLTAFLPDPAKATGAAVVVAPGGAFMLLAIGPEGWEVGKRLAERGIAAFVLKYRVMPTPADIAEATAYMNKTVEESLTDPKKQPNLRYPASTDDALAALALVRQNSGKYGIDPKRVGMIGFSAGAMTSLNSVMAAKPGAGPDFFGYIYGPQVAVRVPKNAPPMFAAIAFDDPLFPTMGFPIVEAWQKAKRPVELHAYGKGGHGFNLGIEGTTTTLMLDQYIAWMDMQGFLKPKTEK</sequence>
<dbReference type="KEGG" id="slaa:EUU25_00810"/>
<dbReference type="AlphaFoldDB" id="A0A6I6LC61"/>
<name>A0A6I6LC61_9SPHN</name>
<feature type="domain" description="Alpha/beta hydrolase fold-3" evidence="3">
    <location>
        <begin position="153"/>
        <end position="211"/>
    </location>
</feature>
<accession>A0A6I6LC61</accession>
<evidence type="ECO:0000313" key="4">
    <source>
        <dbReference type="EMBL" id="QGY82078.1"/>
    </source>
</evidence>
<evidence type="ECO:0000259" key="3">
    <source>
        <dbReference type="Pfam" id="PF07859"/>
    </source>
</evidence>
<dbReference type="PANTHER" id="PTHR48081">
    <property type="entry name" value="AB HYDROLASE SUPERFAMILY PROTEIN C4A8.06C"/>
    <property type="match status" value="1"/>
</dbReference>
<dbReference type="GO" id="GO:0016787">
    <property type="term" value="F:hydrolase activity"/>
    <property type="evidence" value="ECO:0007669"/>
    <property type="project" value="UniProtKB-KW"/>
</dbReference>
<keyword evidence="5" id="KW-1185">Reference proteome</keyword>
<dbReference type="InterPro" id="IPR013094">
    <property type="entry name" value="AB_hydrolase_3"/>
</dbReference>
<organism evidence="4 5">
    <name type="scientific">Sphingorhabdus lacus</name>
    <dbReference type="NCBI Taxonomy" id="392610"/>
    <lineage>
        <taxon>Bacteria</taxon>
        <taxon>Pseudomonadati</taxon>
        <taxon>Pseudomonadota</taxon>
        <taxon>Alphaproteobacteria</taxon>
        <taxon>Sphingomonadales</taxon>
        <taxon>Sphingomonadaceae</taxon>
        <taxon>Sphingorhabdus</taxon>
    </lineage>
</organism>
<feature type="signal peptide" evidence="2">
    <location>
        <begin position="1"/>
        <end position="18"/>
    </location>
</feature>
<dbReference type="Pfam" id="PF07859">
    <property type="entry name" value="Abhydrolase_3"/>
    <property type="match status" value="1"/>
</dbReference>
<gene>
    <name evidence="4" type="ORF">EUU25_00810</name>
</gene>
<dbReference type="InterPro" id="IPR029058">
    <property type="entry name" value="AB_hydrolase_fold"/>
</dbReference>
<dbReference type="OrthoDB" id="9771666at2"/>
<evidence type="ECO:0000256" key="2">
    <source>
        <dbReference type="SAM" id="SignalP"/>
    </source>
</evidence>
<dbReference type="Gene3D" id="3.40.50.1820">
    <property type="entry name" value="alpha/beta hydrolase"/>
    <property type="match status" value="1"/>
</dbReference>
<reference evidence="5" key="1">
    <citation type="submission" date="2019-01" db="EMBL/GenBank/DDBJ databases">
        <title>Sphingorhabdus lacus sp.nov., isolated from an oligotrophic freshwater lake.</title>
        <authorList>
            <person name="Park M."/>
        </authorList>
    </citation>
    <scope>NUCLEOTIDE SEQUENCE [LARGE SCALE GENOMIC DNA]</scope>
    <source>
        <strain evidence="5">IMCC1753</strain>
    </source>
</reference>
<evidence type="ECO:0000256" key="1">
    <source>
        <dbReference type="ARBA" id="ARBA00022801"/>
    </source>
</evidence>
<dbReference type="EMBL" id="CP035733">
    <property type="protein sequence ID" value="QGY82078.1"/>
    <property type="molecule type" value="Genomic_DNA"/>
</dbReference>
<protein>
    <submittedName>
        <fullName evidence="4">Alpha/beta hydrolase</fullName>
    </submittedName>
</protein>
<dbReference type="InterPro" id="IPR050300">
    <property type="entry name" value="GDXG_lipolytic_enzyme"/>
</dbReference>
<evidence type="ECO:0000313" key="5">
    <source>
        <dbReference type="Proteomes" id="UP000428803"/>
    </source>
</evidence>
<proteinExistence type="predicted"/>
<dbReference type="Proteomes" id="UP000428803">
    <property type="component" value="Chromosome"/>
</dbReference>
<dbReference type="SUPFAM" id="SSF53474">
    <property type="entry name" value="alpha/beta-Hydrolases"/>
    <property type="match status" value="1"/>
</dbReference>
<keyword evidence="2" id="KW-0732">Signal</keyword>
<feature type="chain" id="PRO_5026334484" evidence="2">
    <location>
        <begin position="19"/>
        <end position="305"/>
    </location>
</feature>
<keyword evidence="1 4" id="KW-0378">Hydrolase</keyword>